<proteinExistence type="predicted"/>
<dbReference type="GO" id="GO:0016491">
    <property type="term" value="F:oxidoreductase activity"/>
    <property type="evidence" value="ECO:0007669"/>
    <property type="project" value="UniProtKB-KW"/>
</dbReference>
<protein>
    <recommendedName>
        <fullName evidence="4">FAD-binding domain-containing protein</fullName>
    </recommendedName>
</protein>
<keyword evidence="1" id="KW-0285">Flavoprotein</keyword>
<evidence type="ECO:0000256" key="1">
    <source>
        <dbReference type="ARBA" id="ARBA00022630"/>
    </source>
</evidence>
<dbReference type="Pfam" id="PF01494">
    <property type="entry name" value="FAD_binding_3"/>
    <property type="match status" value="1"/>
</dbReference>
<evidence type="ECO:0000256" key="2">
    <source>
        <dbReference type="ARBA" id="ARBA00022827"/>
    </source>
</evidence>
<dbReference type="InterPro" id="IPR002938">
    <property type="entry name" value="FAD-bd"/>
</dbReference>
<keyword evidence="6" id="KW-1185">Reference proteome</keyword>
<evidence type="ECO:0000256" key="3">
    <source>
        <dbReference type="ARBA" id="ARBA00023002"/>
    </source>
</evidence>
<dbReference type="InterPro" id="IPR036188">
    <property type="entry name" value="FAD/NAD-bd_sf"/>
</dbReference>
<dbReference type="SUPFAM" id="SSF51905">
    <property type="entry name" value="FAD/NAD(P)-binding domain"/>
    <property type="match status" value="1"/>
</dbReference>
<name>A0A9P9EWC5_9HYPO</name>
<dbReference type="PRINTS" id="PR00420">
    <property type="entry name" value="RNGMNOXGNASE"/>
</dbReference>
<dbReference type="OrthoDB" id="419598at2759"/>
<keyword evidence="2" id="KW-0274">FAD</keyword>
<dbReference type="PANTHER" id="PTHR46720">
    <property type="entry name" value="HYDROXYLASE, PUTATIVE (AFU_ORTHOLOGUE AFUA_3G01460)-RELATED"/>
    <property type="match status" value="1"/>
</dbReference>
<evidence type="ECO:0000313" key="6">
    <source>
        <dbReference type="Proteomes" id="UP000717696"/>
    </source>
</evidence>
<dbReference type="Gene3D" id="3.50.50.60">
    <property type="entry name" value="FAD/NAD(P)-binding domain"/>
    <property type="match status" value="1"/>
</dbReference>
<dbReference type="GO" id="GO:0071949">
    <property type="term" value="F:FAD binding"/>
    <property type="evidence" value="ECO:0007669"/>
    <property type="project" value="InterPro"/>
</dbReference>
<keyword evidence="3" id="KW-0560">Oxidoreductase</keyword>
<dbReference type="EMBL" id="JAGMUU010000009">
    <property type="protein sequence ID" value="KAH7145811.1"/>
    <property type="molecule type" value="Genomic_DNA"/>
</dbReference>
<gene>
    <name evidence="5" type="ORF">B0J13DRAFT_675411</name>
</gene>
<accession>A0A9P9EWC5</accession>
<dbReference type="Proteomes" id="UP000717696">
    <property type="component" value="Unassembled WGS sequence"/>
</dbReference>
<organism evidence="5 6">
    <name type="scientific">Dactylonectria estremocensis</name>
    <dbReference type="NCBI Taxonomy" id="1079267"/>
    <lineage>
        <taxon>Eukaryota</taxon>
        <taxon>Fungi</taxon>
        <taxon>Dikarya</taxon>
        <taxon>Ascomycota</taxon>
        <taxon>Pezizomycotina</taxon>
        <taxon>Sordariomycetes</taxon>
        <taxon>Hypocreomycetidae</taxon>
        <taxon>Hypocreales</taxon>
        <taxon>Nectriaceae</taxon>
        <taxon>Dactylonectria</taxon>
    </lineage>
</organism>
<feature type="domain" description="FAD-binding" evidence="4">
    <location>
        <begin position="11"/>
        <end position="366"/>
    </location>
</feature>
<evidence type="ECO:0000313" key="5">
    <source>
        <dbReference type="EMBL" id="KAH7145811.1"/>
    </source>
</evidence>
<sequence length="417" mass="47091">MIHKTERNELADVAVIGGGFAGMITALAMKAQGLYPTIYELREPDHLRLAGGVVLTANGQSALERIGALDCIKDKGFSFQALYYTDEKDEIVGQTDMDDKRYGYTSTRILRKVCLSEWRKLLEERDIPIHYHSRFGGVVSDTEYGVSFKINDQVKAAGMLIGADGIHSSVRKHVCPDAKLEYQGLLGVMAHISIDNIRFPSKDYPHVATIMSPHGGFMMIPETPDESVVLAARQVVWPEQDRAGWNQILQDRNKLFELLGQDYEHSNDLLKSFVDAADKNRDKLFIWPFYMAKASNWTSHTGRVVLIGDAAHALPPSSGQGVNQALEDAYTLGRVLGLVSETRELKSELKRWQDYRAARVERILEWVAFMESTTASEEWAKVDRPRATRETLSEQSQAFDWVFTPPFGEDFEQWLKD</sequence>
<dbReference type="PANTHER" id="PTHR46720:SF1">
    <property type="entry name" value="HYDROXYLASE, PUTATIVE (AFU_ORTHOLOGUE AFUA_8G06050)-RELATED"/>
    <property type="match status" value="1"/>
</dbReference>
<dbReference type="AlphaFoldDB" id="A0A9P9EWC5"/>
<evidence type="ECO:0000259" key="4">
    <source>
        <dbReference type="Pfam" id="PF01494"/>
    </source>
</evidence>
<comment type="caution">
    <text evidence="5">The sequence shown here is derived from an EMBL/GenBank/DDBJ whole genome shotgun (WGS) entry which is preliminary data.</text>
</comment>
<reference evidence="5" key="1">
    <citation type="journal article" date="2021" name="Nat. Commun.">
        <title>Genetic determinants of endophytism in the Arabidopsis root mycobiome.</title>
        <authorList>
            <person name="Mesny F."/>
            <person name="Miyauchi S."/>
            <person name="Thiergart T."/>
            <person name="Pickel B."/>
            <person name="Atanasova L."/>
            <person name="Karlsson M."/>
            <person name="Huettel B."/>
            <person name="Barry K.W."/>
            <person name="Haridas S."/>
            <person name="Chen C."/>
            <person name="Bauer D."/>
            <person name="Andreopoulos W."/>
            <person name="Pangilinan J."/>
            <person name="LaButti K."/>
            <person name="Riley R."/>
            <person name="Lipzen A."/>
            <person name="Clum A."/>
            <person name="Drula E."/>
            <person name="Henrissat B."/>
            <person name="Kohler A."/>
            <person name="Grigoriev I.V."/>
            <person name="Martin F.M."/>
            <person name="Hacquard S."/>
        </authorList>
    </citation>
    <scope>NUCLEOTIDE SEQUENCE</scope>
    <source>
        <strain evidence="5">MPI-CAGE-AT-0021</strain>
    </source>
</reference>
<dbReference type="GO" id="GO:0044550">
    <property type="term" value="P:secondary metabolite biosynthetic process"/>
    <property type="evidence" value="ECO:0007669"/>
    <property type="project" value="TreeGrafter"/>
</dbReference>
<dbReference type="InterPro" id="IPR051104">
    <property type="entry name" value="FAD_monoxygenase"/>
</dbReference>